<feature type="region of interest" description="Disordered" evidence="1">
    <location>
        <begin position="133"/>
        <end position="168"/>
    </location>
</feature>
<name>A0AAD5J1L7_ACENE</name>
<organism evidence="2 3">
    <name type="scientific">Acer negundo</name>
    <name type="common">Box elder</name>
    <dbReference type="NCBI Taxonomy" id="4023"/>
    <lineage>
        <taxon>Eukaryota</taxon>
        <taxon>Viridiplantae</taxon>
        <taxon>Streptophyta</taxon>
        <taxon>Embryophyta</taxon>
        <taxon>Tracheophyta</taxon>
        <taxon>Spermatophyta</taxon>
        <taxon>Magnoliopsida</taxon>
        <taxon>eudicotyledons</taxon>
        <taxon>Gunneridae</taxon>
        <taxon>Pentapetalae</taxon>
        <taxon>rosids</taxon>
        <taxon>malvids</taxon>
        <taxon>Sapindales</taxon>
        <taxon>Sapindaceae</taxon>
        <taxon>Hippocastanoideae</taxon>
        <taxon>Acereae</taxon>
        <taxon>Acer</taxon>
    </lineage>
</organism>
<evidence type="ECO:0000313" key="3">
    <source>
        <dbReference type="Proteomes" id="UP001064489"/>
    </source>
</evidence>
<accession>A0AAD5J1L7</accession>
<reference evidence="2" key="1">
    <citation type="journal article" date="2022" name="Plant J.">
        <title>Strategies of tolerance reflected in two North American maple genomes.</title>
        <authorList>
            <person name="McEvoy S.L."/>
            <person name="Sezen U.U."/>
            <person name="Trouern-Trend A."/>
            <person name="McMahon S.M."/>
            <person name="Schaberg P.G."/>
            <person name="Yang J."/>
            <person name="Wegrzyn J.L."/>
            <person name="Swenson N.G."/>
        </authorList>
    </citation>
    <scope>NUCLEOTIDE SEQUENCE</scope>
    <source>
        <strain evidence="2">91603</strain>
    </source>
</reference>
<dbReference type="EMBL" id="JAJSOW010000101">
    <property type="protein sequence ID" value="KAI9181692.1"/>
    <property type="molecule type" value="Genomic_DNA"/>
</dbReference>
<sequence length="188" mass="20443">MDQTDVGITSASKLSTPHDARPQEIEDLAEAMIELAGEGEEFLLRPSCSFHGTPNNIPSCISCSLSSFFCFSYCQCRHFTWTYLAYSYSSSSSQLSPPATLSIPPAACSPLSEMVAKAVRVLSLHRRVQRQTSAISSVIPADSSPIVPPPPHLPPPPPPPPPPPSTRRQLLVDRVEHKGKFLLDHELG</sequence>
<protein>
    <submittedName>
        <fullName evidence="2">Uncharacterized protein</fullName>
    </submittedName>
</protein>
<evidence type="ECO:0000256" key="1">
    <source>
        <dbReference type="SAM" id="MobiDB-lite"/>
    </source>
</evidence>
<feature type="compositionally biased region" description="Pro residues" evidence="1">
    <location>
        <begin position="146"/>
        <end position="165"/>
    </location>
</feature>
<comment type="caution">
    <text evidence="2">The sequence shown here is derived from an EMBL/GenBank/DDBJ whole genome shotgun (WGS) entry which is preliminary data.</text>
</comment>
<feature type="compositionally biased region" description="Low complexity" evidence="1">
    <location>
        <begin position="133"/>
        <end position="145"/>
    </location>
</feature>
<evidence type="ECO:0000313" key="2">
    <source>
        <dbReference type="EMBL" id="KAI9181692.1"/>
    </source>
</evidence>
<keyword evidence="3" id="KW-1185">Reference proteome</keyword>
<feature type="compositionally biased region" description="Polar residues" evidence="1">
    <location>
        <begin position="1"/>
        <end position="15"/>
    </location>
</feature>
<feature type="region of interest" description="Disordered" evidence="1">
    <location>
        <begin position="1"/>
        <end position="21"/>
    </location>
</feature>
<dbReference type="AlphaFoldDB" id="A0AAD5J1L7"/>
<reference evidence="2" key="2">
    <citation type="submission" date="2023-02" db="EMBL/GenBank/DDBJ databases">
        <authorList>
            <person name="Swenson N.G."/>
            <person name="Wegrzyn J.L."/>
            <person name="Mcevoy S.L."/>
        </authorList>
    </citation>
    <scope>NUCLEOTIDE SEQUENCE</scope>
    <source>
        <strain evidence="2">91603</strain>
        <tissue evidence="2">Leaf</tissue>
    </source>
</reference>
<gene>
    <name evidence="2" type="ORF">LWI28_017599</name>
</gene>
<dbReference type="Proteomes" id="UP001064489">
    <property type="component" value="Chromosome 4"/>
</dbReference>
<proteinExistence type="predicted"/>